<evidence type="ECO:0000313" key="8">
    <source>
        <dbReference type="RefSeq" id="XP_031567703.1"/>
    </source>
</evidence>
<dbReference type="KEGG" id="aten:116302523"/>
<dbReference type="OrthoDB" id="5975350at2759"/>
<keyword evidence="1" id="KW-0479">Metal-binding</keyword>
<sequence>MRRMKQSKVSVILVSLFILILFYDKSADATEDMRYYESISDHRLLSHAMKEVKTADLNTCTNECSQTPGCKSSNYKITDRVCEMNTAEHVTKPLYLMKEEGYIYFRNPNPKAKARNIEEIENSKPYYKNCAKVKEDQPTAASGLYEILVNGSIKQIYCDMENFEGGWSLAVSISGSDTNHLIRNENNCFNSSYCVPLATGTLVARKMKDTDIHALASHEGTFRFDVTSTTATIYTLFYRLSQGPQMFDAGCDGISCARQIISHVYPYVWEFNCRGIDFGYHVAGSCYKVFDGHDNSECGSPWESSQYHANQRVLYGLCSTTGIFSGLQGNMYVR</sequence>
<proteinExistence type="predicted"/>
<dbReference type="GO" id="GO:0070492">
    <property type="term" value="F:oligosaccharide binding"/>
    <property type="evidence" value="ECO:0007669"/>
    <property type="project" value="TreeGrafter"/>
</dbReference>
<dbReference type="Gene3D" id="3.90.215.10">
    <property type="entry name" value="Gamma Fibrinogen, chain A, domain 1"/>
    <property type="match status" value="1"/>
</dbReference>
<evidence type="ECO:0000256" key="2">
    <source>
        <dbReference type="ARBA" id="ARBA00022734"/>
    </source>
</evidence>
<evidence type="ECO:0000259" key="6">
    <source>
        <dbReference type="PROSITE" id="PS50948"/>
    </source>
</evidence>
<gene>
    <name evidence="8" type="primary">LOC116302523</name>
</gene>
<feature type="domain" description="Apple" evidence="6">
    <location>
        <begin position="29"/>
        <end position="109"/>
    </location>
</feature>
<dbReference type="GO" id="GO:0046872">
    <property type="term" value="F:metal ion binding"/>
    <property type="evidence" value="ECO:0007669"/>
    <property type="project" value="UniProtKB-KW"/>
</dbReference>
<evidence type="ECO:0000256" key="4">
    <source>
        <dbReference type="ARBA" id="ARBA00023157"/>
    </source>
</evidence>
<evidence type="ECO:0000256" key="5">
    <source>
        <dbReference type="SAM" id="SignalP"/>
    </source>
</evidence>
<dbReference type="SMART" id="SM00473">
    <property type="entry name" value="PAN_AP"/>
    <property type="match status" value="1"/>
</dbReference>
<dbReference type="RefSeq" id="XP_031567703.1">
    <property type="nucleotide sequence ID" value="XM_031711843.1"/>
</dbReference>
<dbReference type="InterPro" id="IPR003609">
    <property type="entry name" value="Pan_app"/>
</dbReference>
<evidence type="ECO:0000313" key="7">
    <source>
        <dbReference type="Proteomes" id="UP000515163"/>
    </source>
</evidence>
<keyword evidence="2" id="KW-0430">Lectin</keyword>
<organism evidence="7 8">
    <name type="scientific">Actinia tenebrosa</name>
    <name type="common">Australian red waratah sea anemone</name>
    <dbReference type="NCBI Taxonomy" id="6105"/>
    <lineage>
        <taxon>Eukaryota</taxon>
        <taxon>Metazoa</taxon>
        <taxon>Cnidaria</taxon>
        <taxon>Anthozoa</taxon>
        <taxon>Hexacorallia</taxon>
        <taxon>Actiniaria</taxon>
        <taxon>Actiniidae</taxon>
        <taxon>Actinia</taxon>
    </lineage>
</organism>
<dbReference type="Pfam" id="PF00024">
    <property type="entry name" value="PAN_1"/>
    <property type="match status" value="1"/>
</dbReference>
<name>A0A6P8IMW0_ACTTE</name>
<dbReference type="PANTHER" id="PTHR16146:SF46">
    <property type="entry name" value="INTELECTIN-1A-RELATED"/>
    <property type="match status" value="1"/>
</dbReference>
<dbReference type="NCBIfam" id="NF040941">
    <property type="entry name" value="GGGWT_bact"/>
    <property type="match status" value="1"/>
</dbReference>
<evidence type="ECO:0000256" key="1">
    <source>
        <dbReference type="ARBA" id="ARBA00022723"/>
    </source>
</evidence>
<dbReference type="GeneID" id="116302523"/>
<accession>A0A6P8IMW0</accession>
<keyword evidence="3" id="KW-0106">Calcium</keyword>
<dbReference type="Proteomes" id="UP000515163">
    <property type="component" value="Unplaced"/>
</dbReference>
<dbReference type="GO" id="GO:0005615">
    <property type="term" value="C:extracellular space"/>
    <property type="evidence" value="ECO:0007669"/>
    <property type="project" value="TreeGrafter"/>
</dbReference>
<dbReference type="InParanoid" id="A0A6P8IMW0"/>
<keyword evidence="4" id="KW-1015">Disulfide bond</keyword>
<dbReference type="PANTHER" id="PTHR16146">
    <property type="entry name" value="INTELECTIN"/>
    <property type="match status" value="1"/>
</dbReference>
<reference evidence="8" key="1">
    <citation type="submission" date="2025-08" db="UniProtKB">
        <authorList>
            <consortium name="RefSeq"/>
        </authorList>
    </citation>
    <scope>IDENTIFICATION</scope>
    <source>
        <tissue evidence="8">Tentacle</tissue>
    </source>
</reference>
<dbReference type="PROSITE" id="PS50948">
    <property type="entry name" value="PAN"/>
    <property type="match status" value="1"/>
</dbReference>
<feature type="signal peptide" evidence="5">
    <location>
        <begin position="1"/>
        <end position="29"/>
    </location>
</feature>
<dbReference type="AlphaFoldDB" id="A0A6P8IMW0"/>
<dbReference type="Gene3D" id="3.50.4.10">
    <property type="entry name" value="Hepatocyte Growth Factor"/>
    <property type="match status" value="1"/>
</dbReference>
<keyword evidence="7" id="KW-1185">Reference proteome</keyword>
<dbReference type="InterPro" id="IPR036056">
    <property type="entry name" value="Fibrinogen-like_C"/>
</dbReference>
<dbReference type="SUPFAM" id="SSF56496">
    <property type="entry name" value="Fibrinogen C-terminal domain-like"/>
    <property type="match status" value="1"/>
</dbReference>
<dbReference type="SUPFAM" id="SSF57414">
    <property type="entry name" value="Hairpin loop containing domain-like"/>
    <property type="match status" value="1"/>
</dbReference>
<dbReference type="InterPro" id="IPR014716">
    <property type="entry name" value="Fibrinogen_a/b/g_C_1"/>
</dbReference>
<evidence type="ECO:0000256" key="3">
    <source>
        <dbReference type="ARBA" id="ARBA00022837"/>
    </source>
</evidence>
<protein>
    <submittedName>
        <fullName evidence="8">Uncharacterized protein LOC116302523 isoform X1</fullName>
    </submittedName>
</protein>
<keyword evidence="5" id="KW-0732">Signal</keyword>
<feature type="chain" id="PRO_5027640831" evidence="5">
    <location>
        <begin position="30"/>
        <end position="334"/>
    </location>
</feature>